<dbReference type="Pfam" id="PF08100">
    <property type="entry name" value="Dimerisation"/>
    <property type="match status" value="1"/>
</dbReference>
<keyword evidence="1 6" id="KW-0489">Methyltransferase</keyword>
<dbReference type="InterPro" id="IPR036388">
    <property type="entry name" value="WH-like_DNA-bd_sf"/>
</dbReference>
<dbReference type="EMBL" id="LC417118">
    <property type="protein sequence ID" value="BBF98763.1"/>
    <property type="molecule type" value="Genomic_DNA"/>
</dbReference>
<dbReference type="InterPro" id="IPR036390">
    <property type="entry name" value="WH_DNA-bd_sf"/>
</dbReference>
<feature type="domain" description="O-methyltransferase dimerisation" evidence="5">
    <location>
        <begin position="86"/>
        <end position="160"/>
    </location>
</feature>
<keyword evidence="3" id="KW-0949">S-adenosyl-L-methionine</keyword>
<gene>
    <name evidence="6" type="primary">Tmomt1</name>
</gene>
<dbReference type="InterPro" id="IPR016461">
    <property type="entry name" value="COMT-like"/>
</dbReference>
<evidence type="ECO:0000259" key="5">
    <source>
        <dbReference type="Pfam" id="PF08100"/>
    </source>
</evidence>
<dbReference type="SUPFAM" id="SSF46785">
    <property type="entry name" value="Winged helix' DNA-binding domain"/>
    <property type="match status" value="1"/>
</dbReference>
<dbReference type="GO" id="GO:0008171">
    <property type="term" value="F:O-methyltransferase activity"/>
    <property type="evidence" value="ECO:0007669"/>
    <property type="project" value="InterPro"/>
</dbReference>
<evidence type="ECO:0000256" key="3">
    <source>
        <dbReference type="ARBA" id="ARBA00022691"/>
    </source>
</evidence>
<evidence type="ECO:0000256" key="2">
    <source>
        <dbReference type="ARBA" id="ARBA00022679"/>
    </source>
</evidence>
<dbReference type="GO" id="GO:0032259">
    <property type="term" value="P:methylation"/>
    <property type="evidence" value="ECO:0007669"/>
    <property type="project" value="UniProtKB-KW"/>
</dbReference>
<dbReference type="Pfam" id="PF00891">
    <property type="entry name" value="Methyltransf_2"/>
    <property type="match status" value="1"/>
</dbReference>
<proteinExistence type="evidence at transcript level"/>
<evidence type="ECO:0000313" key="6">
    <source>
        <dbReference type="EMBL" id="BBF98763.1"/>
    </source>
</evidence>
<evidence type="ECO:0000259" key="4">
    <source>
        <dbReference type="Pfam" id="PF00891"/>
    </source>
</evidence>
<dbReference type="InterPro" id="IPR012967">
    <property type="entry name" value="COMT_dimerisation"/>
</dbReference>
<dbReference type="AlphaFoldDB" id="A0A348G6V1"/>
<dbReference type="PANTHER" id="PTHR43712">
    <property type="entry name" value="PUTATIVE (AFU_ORTHOLOGUE AFUA_4G14580)-RELATED"/>
    <property type="match status" value="1"/>
</dbReference>
<protein>
    <submittedName>
        <fullName evidence="6">O-methyltransferase</fullName>
    </submittedName>
</protein>
<dbReference type="GO" id="GO:0046983">
    <property type="term" value="F:protein dimerization activity"/>
    <property type="evidence" value="ECO:0007669"/>
    <property type="project" value="InterPro"/>
</dbReference>
<accession>A0A348G6V1</accession>
<evidence type="ECO:0000256" key="1">
    <source>
        <dbReference type="ARBA" id="ARBA00022603"/>
    </source>
</evidence>
<dbReference type="PANTHER" id="PTHR43712:SF2">
    <property type="entry name" value="O-METHYLTRANSFERASE CICE"/>
    <property type="match status" value="1"/>
</dbReference>
<dbReference type="Gene3D" id="1.10.10.10">
    <property type="entry name" value="Winged helix-like DNA-binding domain superfamily/Winged helix DNA-binding domain"/>
    <property type="match status" value="1"/>
</dbReference>
<dbReference type="Gene3D" id="3.40.50.150">
    <property type="entry name" value="Vaccinia Virus protein VP39"/>
    <property type="match status" value="1"/>
</dbReference>
<sequence length="487" mass="53921">MSQSTDISYLRQLVQIITENVDAIERLAYEQGVTHPTIDDLCEPTDARETFTLQPDVIRASTLATSAASQLVATLKLPNLVLRDRANAYHVPCALRIASETGIVELFREAGPKGMHIKDIATQAKVEPSIIGRVLRLLATHYIFKEVEPNVFANNRISSAMDTGKARSKILSMTRKKVESPAGFNDVVGDKYLDTNGIAAFVEQTTDIYFKSSACLPELVIANDYSMTALQKAMQFDGTFWDFLNKYPGSLQRFQSALGAWNRLQPTEVHAFGFDWPSLPEGSLIVDVGGGDGTEVFAIAQIAPHVKLMVQDRDQTIQQVTTPTWLGSQEKSRMIDSGQVTLLAHDFREAQPSHLVNKPAVFFMRHVTHNWPTNEIIHVLKHLHAAAPPHCKLIIADQLVPHACPDTQTAAGIKRVVHPMPPAPLLANLGEANAAMYSLDLAMTLMFNSQERTLGEFKEMTEAAGWKIQEVYQTARGFFSQLVCTKL</sequence>
<keyword evidence="2 6" id="KW-0808">Transferase</keyword>
<dbReference type="EMBL" id="LC417117">
    <property type="protein sequence ID" value="BBF98762.1"/>
    <property type="molecule type" value="mRNA"/>
</dbReference>
<dbReference type="SUPFAM" id="SSF53335">
    <property type="entry name" value="S-adenosyl-L-methionine-dependent methyltransferases"/>
    <property type="match status" value="1"/>
</dbReference>
<dbReference type="PROSITE" id="PS51683">
    <property type="entry name" value="SAM_OMT_II"/>
    <property type="match status" value="1"/>
</dbReference>
<dbReference type="InterPro" id="IPR029063">
    <property type="entry name" value="SAM-dependent_MTases_sf"/>
</dbReference>
<organism evidence="6">
    <name type="scientific">Tricholoma matsutake</name>
    <name type="common">Matsutake mushroom</name>
    <name type="synonym">Tricholoma nauseosum</name>
    <dbReference type="NCBI Taxonomy" id="40145"/>
    <lineage>
        <taxon>Eukaryota</taxon>
        <taxon>Fungi</taxon>
        <taxon>Dikarya</taxon>
        <taxon>Basidiomycota</taxon>
        <taxon>Agaricomycotina</taxon>
        <taxon>Agaricomycetes</taxon>
        <taxon>Agaricomycetidae</taxon>
        <taxon>Agaricales</taxon>
        <taxon>Tricholomatineae</taxon>
        <taxon>Tricholomataceae</taxon>
        <taxon>Tricholoma</taxon>
    </lineage>
</organism>
<name>A0A348G6V1_TRIMT</name>
<dbReference type="InterPro" id="IPR001077">
    <property type="entry name" value="COMT_C"/>
</dbReference>
<feature type="domain" description="O-methyltransferase C-terminal" evidence="4">
    <location>
        <begin position="283"/>
        <end position="409"/>
    </location>
</feature>
<reference evidence="6" key="1">
    <citation type="submission" date="2018-08" db="EMBL/GenBank/DDBJ databases">
        <title>Characterization of O-methyltransferase gene from Tricholoma matsutake.</title>
        <authorList>
            <person name="Tasaki Y."/>
        </authorList>
    </citation>
    <scope>NUCLEOTIDE SEQUENCE</scope>
    <source>
        <strain evidence="6">NBRC 30605</strain>
    </source>
</reference>